<dbReference type="SMART" id="SM00054">
    <property type="entry name" value="EFh"/>
    <property type="match status" value="4"/>
</dbReference>
<dbReference type="GO" id="GO:0005509">
    <property type="term" value="F:calcium ion binding"/>
    <property type="evidence" value="ECO:0007669"/>
    <property type="project" value="InterPro"/>
</dbReference>
<dbReference type="GeneID" id="20229083"/>
<protein>
    <recommendedName>
        <fullName evidence="4">EF-hand domain-containing protein</fullName>
    </recommendedName>
</protein>
<feature type="domain" description="EF-hand" evidence="4">
    <location>
        <begin position="34"/>
        <end position="69"/>
    </location>
</feature>
<dbReference type="SUPFAM" id="SSF47473">
    <property type="entry name" value="EF-hand"/>
    <property type="match status" value="1"/>
</dbReference>
<evidence type="ECO:0000256" key="1">
    <source>
        <dbReference type="ARBA" id="ARBA00022723"/>
    </source>
</evidence>
<accession>F0YK71</accession>
<name>F0YK71_AURAN</name>
<dbReference type="CDD" id="cd00051">
    <property type="entry name" value="EFh"/>
    <property type="match status" value="2"/>
</dbReference>
<proteinExistence type="predicted"/>
<dbReference type="AlphaFoldDB" id="F0YK71"/>
<dbReference type="InterPro" id="IPR018247">
    <property type="entry name" value="EF_Hand_1_Ca_BS"/>
</dbReference>
<feature type="non-terminal residue" evidence="5">
    <location>
        <position position="1"/>
    </location>
</feature>
<dbReference type="Pfam" id="PF13499">
    <property type="entry name" value="EF-hand_7"/>
    <property type="match status" value="2"/>
</dbReference>
<evidence type="ECO:0000259" key="4">
    <source>
        <dbReference type="PROSITE" id="PS50222"/>
    </source>
</evidence>
<reference evidence="5 6" key="1">
    <citation type="journal article" date="2011" name="Proc. Natl. Acad. Sci. U.S.A.">
        <title>Niche of harmful alga Aureococcus anophagefferens revealed through ecogenomics.</title>
        <authorList>
            <person name="Gobler C.J."/>
            <person name="Berry D.L."/>
            <person name="Dyhrman S.T."/>
            <person name="Wilhelm S.W."/>
            <person name="Salamov A."/>
            <person name="Lobanov A.V."/>
            <person name="Zhang Y."/>
            <person name="Collier J.L."/>
            <person name="Wurch L.L."/>
            <person name="Kustka A.B."/>
            <person name="Dill B.D."/>
            <person name="Shah M."/>
            <person name="VerBerkmoes N.C."/>
            <person name="Kuo A."/>
            <person name="Terry A."/>
            <person name="Pangilinan J."/>
            <person name="Lindquist E.A."/>
            <person name="Lucas S."/>
            <person name="Paulsen I.T."/>
            <person name="Hattenrath-Lehmann T.K."/>
            <person name="Talmage S.C."/>
            <person name="Walker E.A."/>
            <person name="Koch F."/>
            <person name="Burson A.M."/>
            <person name="Marcoval M.A."/>
            <person name="Tang Y.Z."/>
            <person name="Lecleir G.R."/>
            <person name="Coyne K.J."/>
            <person name="Berg G.M."/>
            <person name="Bertrand E.M."/>
            <person name="Saito M.A."/>
            <person name="Gladyshev V.N."/>
            <person name="Grigoriev I.V."/>
        </authorList>
    </citation>
    <scope>NUCLEOTIDE SEQUENCE [LARGE SCALE GENOMIC DNA]</scope>
    <source>
        <strain evidence="6">CCMP 1984</strain>
    </source>
</reference>
<dbReference type="InterPro" id="IPR002048">
    <property type="entry name" value="EF_hand_dom"/>
</dbReference>
<dbReference type="InterPro" id="IPR011992">
    <property type="entry name" value="EF-hand-dom_pair"/>
</dbReference>
<gene>
    <name evidence="5" type="ORF">AURANDRAFT_7796</name>
</gene>
<dbReference type="KEGG" id="aaf:AURANDRAFT_7796"/>
<keyword evidence="1" id="KW-0479">Metal-binding</keyword>
<dbReference type="PROSITE" id="PS00018">
    <property type="entry name" value="EF_HAND_1"/>
    <property type="match status" value="4"/>
</dbReference>
<dbReference type="InParanoid" id="F0YK71"/>
<dbReference type="eggNOG" id="KOG0027">
    <property type="taxonomic scope" value="Eukaryota"/>
</dbReference>
<dbReference type="Proteomes" id="UP000002729">
    <property type="component" value="Unassembled WGS sequence"/>
</dbReference>
<feature type="domain" description="EF-hand" evidence="4">
    <location>
        <begin position="1"/>
        <end position="33"/>
    </location>
</feature>
<evidence type="ECO:0000313" key="6">
    <source>
        <dbReference type="Proteomes" id="UP000002729"/>
    </source>
</evidence>
<keyword evidence="3" id="KW-0106">Calcium</keyword>
<dbReference type="EMBL" id="GL833151">
    <property type="protein sequence ID" value="EGB04455.1"/>
    <property type="molecule type" value="Genomic_DNA"/>
</dbReference>
<evidence type="ECO:0000313" key="5">
    <source>
        <dbReference type="EMBL" id="EGB04455.1"/>
    </source>
</evidence>
<keyword evidence="6" id="KW-1185">Reference proteome</keyword>
<dbReference type="RefSeq" id="XP_009040842.1">
    <property type="nucleotide sequence ID" value="XM_009042594.1"/>
</dbReference>
<dbReference type="PANTHER" id="PTHR45942">
    <property type="entry name" value="PROTEIN PHOSPATASE 3 REGULATORY SUBUNIT B ALPHA ISOFORM TYPE 1"/>
    <property type="match status" value="1"/>
</dbReference>
<evidence type="ECO:0000256" key="2">
    <source>
        <dbReference type="ARBA" id="ARBA00022737"/>
    </source>
</evidence>
<keyword evidence="2" id="KW-0677">Repeat</keyword>
<feature type="non-terminal residue" evidence="5">
    <location>
        <position position="139"/>
    </location>
</feature>
<sequence length="139" mass="15678">KELNQLFDAYDLDESGQLDPQEFAMCLESLDLGIDRGQIDALLVVADADNSGLVDRKEFMAFTPQLTAELAGEQINLMEMFRRADVNQEGFLGTTEFHRMLEAMDLGLTQYQMARLMAEADENEDGVISYAEFVPVMLR</sequence>
<dbReference type="FunFam" id="1.10.238.10:FF:000003">
    <property type="entry name" value="Calmodulin A"/>
    <property type="match status" value="1"/>
</dbReference>
<dbReference type="OrthoDB" id="252964at2759"/>
<organism evidence="6">
    <name type="scientific">Aureococcus anophagefferens</name>
    <name type="common">Harmful bloom alga</name>
    <dbReference type="NCBI Taxonomy" id="44056"/>
    <lineage>
        <taxon>Eukaryota</taxon>
        <taxon>Sar</taxon>
        <taxon>Stramenopiles</taxon>
        <taxon>Ochrophyta</taxon>
        <taxon>Pelagophyceae</taxon>
        <taxon>Pelagomonadales</taxon>
        <taxon>Pelagomonadaceae</taxon>
        <taxon>Aureococcus</taxon>
    </lineage>
</organism>
<dbReference type="PROSITE" id="PS50222">
    <property type="entry name" value="EF_HAND_2"/>
    <property type="match status" value="3"/>
</dbReference>
<evidence type="ECO:0000256" key="3">
    <source>
        <dbReference type="ARBA" id="ARBA00022837"/>
    </source>
</evidence>
<dbReference type="Gene3D" id="1.10.238.10">
    <property type="entry name" value="EF-hand"/>
    <property type="match status" value="2"/>
</dbReference>
<feature type="domain" description="EF-hand" evidence="4">
    <location>
        <begin position="72"/>
        <end position="107"/>
    </location>
</feature>